<dbReference type="AlphaFoldDB" id="A0A6C0EYW0"/>
<sequence length="348" mass="39326">MSNSYIYHTDDNKYEEALAPRTTPPDTKIQNHIIVINSIDRNWYGYPNETPYNYLVKLGGAPTDQYSIVSHDYKNVVAFSIDKIILPNRPCIQSYNSNIAPRLNDYPYIAITVAGINFSSYGTNRTLNDTIGIFTPILPLPKHLSDVSYLEFKNTSTQKKEYTQSPEGYISRIDLSITSPNGTIASNINDVLDIYSIYLNTSNTVPLSITDSLVIQTNTYFNDVEFMGNDLIRMKNYVYHNMSYDESGIFNSWINRDSGHYILDIGKSNMGTELYNQIIIPIPASLSRSTGNIAVENWFSSFVDKSLSNIAIQDTSGKLINVNTQSHLIVNIKTLEKNDANLFLKDLQ</sequence>
<name>A0A6C0EYW0_9ZZZZ</name>
<protein>
    <submittedName>
        <fullName evidence="1">Uncharacterized protein</fullName>
    </submittedName>
</protein>
<proteinExistence type="predicted"/>
<organism evidence="1">
    <name type="scientific">viral metagenome</name>
    <dbReference type="NCBI Taxonomy" id="1070528"/>
    <lineage>
        <taxon>unclassified sequences</taxon>
        <taxon>metagenomes</taxon>
        <taxon>organismal metagenomes</taxon>
    </lineage>
</organism>
<accession>A0A6C0EYW0</accession>
<evidence type="ECO:0000313" key="1">
    <source>
        <dbReference type="EMBL" id="QHT33962.1"/>
    </source>
</evidence>
<dbReference type="EMBL" id="MN738981">
    <property type="protein sequence ID" value="QHT33962.1"/>
    <property type="molecule type" value="Genomic_DNA"/>
</dbReference>
<reference evidence="1" key="1">
    <citation type="journal article" date="2020" name="Nature">
        <title>Giant virus diversity and host interactions through global metagenomics.</title>
        <authorList>
            <person name="Schulz F."/>
            <person name="Roux S."/>
            <person name="Paez-Espino D."/>
            <person name="Jungbluth S."/>
            <person name="Walsh D.A."/>
            <person name="Denef V.J."/>
            <person name="McMahon K.D."/>
            <person name="Konstantinidis K.T."/>
            <person name="Eloe-Fadrosh E.A."/>
            <person name="Kyrpides N.C."/>
            <person name="Woyke T."/>
        </authorList>
    </citation>
    <scope>NUCLEOTIDE SEQUENCE</scope>
    <source>
        <strain evidence="1">GVMAG-M-3300009161-52</strain>
    </source>
</reference>